<dbReference type="EMBL" id="QMFY01000002">
    <property type="protein sequence ID" value="RAW02334.1"/>
    <property type="molecule type" value="Genomic_DNA"/>
</dbReference>
<name>A0A364Y874_9BACT</name>
<sequence>MIKSTQYVKGVREIVERVATQRPDVGKYIHHEAIDNAEFIIKVKNGTLRMPKDAACNQEMYPINVPEDWIKEIADTFEQVNRHEINNKKFSIGNLISTIFPGSK</sequence>
<proteinExistence type="predicted"/>
<gene>
    <name evidence="1" type="ORF">DQQ10_07320</name>
</gene>
<protein>
    <submittedName>
        <fullName evidence="1">Uncharacterized protein</fullName>
    </submittedName>
</protein>
<organism evidence="1 2">
    <name type="scientific">Pseudochryseolinea flava</name>
    <dbReference type="NCBI Taxonomy" id="2059302"/>
    <lineage>
        <taxon>Bacteria</taxon>
        <taxon>Pseudomonadati</taxon>
        <taxon>Bacteroidota</taxon>
        <taxon>Cytophagia</taxon>
        <taxon>Cytophagales</taxon>
        <taxon>Fulvivirgaceae</taxon>
        <taxon>Pseudochryseolinea</taxon>
    </lineage>
</organism>
<evidence type="ECO:0000313" key="2">
    <source>
        <dbReference type="Proteomes" id="UP000251889"/>
    </source>
</evidence>
<keyword evidence="2" id="KW-1185">Reference proteome</keyword>
<dbReference type="Proteomes" id="UP000251889">
    <property type="component" value="Unassembled WGS sequence"/>
</dbReference>
<dbReference type="OrthoDB" id="603825at2"/>
<comment type="caution">
    <text evidence="1">The sequence shown here is derived from an EMBL/GenBank/DDBJ whole genome shotgun (WGS) entry which is preliminary data.</text>
</comment>
<dbReference type="RefSeq" id="WP_112746156.1">
    <property type="nucleotide sequence ID" value="NZ_QMFY01000002.1"/>
</dbReference>
<reference evidence="1 2" key="1">
    <citation type="submission" date="2018-06" db="EMBL/GenBank/DDBJ databases">
        <title>Chryseolinea flavus sp. nov., a member of the phylum Bacteroidetes isolated from soil.</title>
        <authorList>
            <person name="Li Y."/>
            <person name="Wang J."/>
        </authorList>
    </citation>
    <scope>NUCLEOTIDE SEQUENCE [LARGE SCALE GENOMIC DNA]</scope>
    <source>
        <strain evidence="1 2">SDU1-6</strain>
    </source>
</reference>
<evidence type="ECO:0000313" key="1">
    <source>
        <dbReference type="EMBL" id="RAW02334.1"/>
    </source>
</evidence>
<dbReference type="AlphaFoldDB" id="A0A364Y874"/>
<accession>A0A364Y874</accession>